<evidence type="ECO:0000313" key="9">
    <source>
        <dbReference type="Proteomes" id="UP000559027"/>
    </source>
</evidence>
<dbReference type="GO" id="GO:0006508">
    <property type="term" value="P:proteolysis"/>
    <property type="evidence" value="ECO:0007669"/>
    <property type="project" value="UniProtKB-KW"/>
</dbReference>
<evidence type="ECO:0000256" key="4">
    <source>
        <dbReference type="ARBA" id="ARBA00022801"/>
    </source>
</evidence>
<feature type="region of interest" description="Disordered" evidence="6">
    <location>
        <begin position="764"/>
        <end position="1109"/>
    </location>
</feature>
<feature type="compositionally biased region" description="Low complexity" evidence="6">
    <location>
        <begin position="850"/>
        <end position="864"/>
    </location>
</feature>
<evidence type="ECO:0000256" key="5">
    <source>
        <dbReference type="ARBA" id="ARBA00023180"/>
    </source>
</evidence>
<feature type="compositionally biased region" description="Basic and acidic residues" evidence="6">
    <location>
        <begin position="1150"/>
        <end position="1159"/>
    </location>
</feature>
<dbReference type="SUPFAM" id="SSF53474">
    <property type="entry name" value="alpha/beta-Hydrolases"/>
    <property type="match status" value="1"/>
</dbReference>
<sequence length="1937" mass="206409">MVPIKLCIHLLALAKYKSQGSFGTFDRDARILLASNTLGRILSDSFRMLQTRKKSTPLLITIGLVFAASARTTFAQENNSTTLEFGFFHQVSKADELCVGVNGPASSFAGWIGLEGDSGKNPKRSFFWYWHAEEEPDDAPIVLSMGGGPGSSGMMNALLYEAPCLLGVGGSTTPNQNRWNEKFNLLALDHCDSDDILVCYPEYGWADDLFNGPVGKRVLRVPDGVDFAGLGNPVGDEFIAAGDIIQPHHLLYEPLLKDGIRMLYLALWMVSGNLTINVLYMPSSRRSSRSVNPLQRQPAWRAQHKNSAPASVSFVFAEPEQGAPLAPASQVIVSTQLDPLSIYSNDNASTSSRVLTPRPSISSLQPEQPPLVEEVEEPQQELVSTEPIPQQIADEETTPSTQLGAVDAPLTTTESVTELQFTPSHPVNSTTSTSPPFTPAIPPPTRKSWLGSFRRIKGSKSQTPSKMSVVHMPLDPDPQSDAVPKLNDSSTSLPAKLIHESSPCRAPSPPHSVAAPQGFAGDTGLPTSSPLSAMFDQTANFKQPAQSLPSSPSLASGPVSPAAPKSDDKGHPTPQTQESLPSSPDDEVPPVVDLTLALPPPPPSLAVTASIKEAAGGLTALNATSSRFALTIPFFGGVRGVAENEAKKGLDSSTVQPITIESQTQTIFADAAQDSLQNAMAHSTDKEGEIESPRSVPTNSELNPGSQPNKQSSSSADESGDNDVHVQSSEEQTKSSIISSPIQPSNVNAGTGLWSYLNAWSATTSTSAATPAPSKHSNNSTNTPVASSAEKQKQDSSGPSLSDLHPSSRNSGLRQSDSRCKDNKISGGNGSQVTEAVTRGGILMSPNQNSAPASPFTPAPASATGDNDSHGHHRSHDDTSLPTAATTGTITGRASSPTPTPSKASAEPSHASDIRDGESGESTKPTNPDRIDEVSNAPEAECVSQSRSHVQEREQLKGSAEGQVEGQLQPDPSTTISTTATSWFSPWSWYSPSHTEAGGGVGPSVSAARNNENGHAKEDGDDHRQPGAEEDSGKSGSSGHDPAGAEDNREREGEVVGTQGRESDGELGSANQAQGGVVSTTGEQDTSKSNPGLENEHTASCHDTDTTLNPIEQSITSKGYRSGWASFFSSRKLMVKTLGHGVSGLIEDGGVERDEHGAEVMDVDFDDDVASGADSADGKDQKENQTSDGAAAANESVVAEEVKNRKSGMKVNTNQDKSSSSRSSSRNRNQPTAPPLTTSESVRQDVVRSNQANNKEVQSQSAPCSKVGSGSTTPTVANGRPSTPTSKASPTPDSSGKSTSPAPVSTPTPTATATTTNNKRTASPTPSAKSAKMAKPPPPPNLVLPTWEDTFHVPPRSITPPLINAGDTSRQSAHAHGYTASGGKLIGRAMGFVSGVLFSTPSGAANKGDDQNVGAGSDLDKNAKEEEEHQLSPAVRERKERFRYFGKELPRAWDVLDGQVGRATTASTGDGESGLAPSGAKASSSSTSKTLWNQSISRHSPWRFMAAMERDKDPKDVGVDKNAQEEVFLRTLLRDFGIWLIRTRDKGAVVRTVLGEPTGTSSKFVNMMVQALDSFQEEHGVSLDKITEIPLEGEGTIDRRVDKLYNSLTANQEWMDDLRAADAILVATHSQGSVVSTHLLNRLIHDRHIRTARNTPLVDTSGPSFSDGTRIPTTSAPKPQRVCCLALCGIHLGPLRYLSGSSFVQPYLQYFESSAARELFEFQNTESAVSKSYVNALRHVLDNEVKMVYVASLNDQVVPIYSGLFTAISHPLILRALYIDGDAYHSSDFLSNLLVLLLRILNSGISDSGLLAHLSEATAGSLSGVGHSTAYEELATYTLAVKYLFLTNDGLADHPKAALESFNASHEQNDYEIPWALRDVIADERVLHFFSKEIAGLRDAFRDWYPKTSILRDLKRKLQPIQKLPPTFYSGHSTSKL</sequence>
<evidence type="ECO:0000256" key="3">
    <source>
        <dbReference type="ARBA" id="ARBA00022670"/>
    </source>
</evidence>
<feature type="compositionally biased region" description="Basic and acidic residues" evidence="6">
    <location>
        <begin position="1176"/>
        <end position="1185"/>
    </location>
</feature>
<keyword evidence="9" id="KW-1185">Reference proteome</keyword>
<evidence type="ECO:0000313" key="8">
    <source>
        <dbReference type="EMBL" id="KAF5353251.1"/>
    </source>
</evidence>
<feature type="compositionally biased region" description="Basic and acidic residues" evidence="6">
    <location>
        <begin position="1418"/>
        <end position="1435"/>
    </location>
</feature>
<evidence type="ECO:0000256" key="1">
    <source>
        <dbReference type="ARBA" id="ARBA00009431"/>
    </source>
</evidence>
<dbReference type="InterPro" id="IPR029058">
    <property type="entry name" value="AB_hydrolase_fold"/>
</dbReference>
<feature type="region of interest" description="Disordered" evidence="6">
    <location>
        <begin position="1402"/>
        <end position="1435"/>
    </location>
</feature>
<feature type="region of interest" description="Disordered" evidence="6">
    <location>
        <begin position="678"/>
        <end position="750"/>
    </location>
</feature>
<feature type="compositionally biased region" description="Low complexity" evidence="6">
    <location>
        <begin position="883"/>
        <end position="909"/>
    </location>
</feature>
<feature type="compositionally biased region" description="Low complexity" evidence="6">
    <location>
        <begin position="1473"/>
        <end position="1491"/>
    </location>
</feature>
<feature type="compositionally biased region" description="Basic and acidic residues" evidence="6">
    <location>
        <begin position="1012"/>
        <end position="1033"/>
    </location>
</feature>
<feature type="compositionally biased region" description="Low complexity" evidence="6">
    <location>
        <begin position="764"/>
        <end position="774"/>
    </location>
</feature>
<keyword evidence="4" id="KW-0378">Hydrolase</keyword>
<evidence type="ECO:0000259" key="7">
    <source>
        <dbReference type="Pfam" id="PF26147"/>
    </source>
</evidence>
<evidence type="ECO:0000256" key="6">
    <source>
        <dbReference type="SAM" id="MobiDB-lite"/>
    </source>
</evidence>
<comment type="similarity">
    <text evidence="1">Belongs to the peptidase S10 family.</text>
</comment>
<feature type="compositionally biased region" description="Polar residues" evidence="6">
    <location>
        <begin position="970"/>
        <end position="981"/>
    </location>
</feature>
<feature type="compositionally biased region" description="Low complexity" evidence="6">
    <location>
        <begin position="422"/>
        <end position="435"/>
    </location>
</feature>
<dbReference type="Proteomes" id="UP000559027">
    <property type="component" value="Unassembled WGS sequence"/>
</dbReference>
<dbReference type="Gene3D" id="3.40.50.1820">
    <property type="entry name" value="alpha/beta hydrolase"/>
    <property type="match status" value="1"/>
</dbReference>
<feature type="compositionally biased region" description="Pro residues" evidence="6">
    <location>
        <begin position="436"/>
        <end position="445"/>
    </location>
</feature>
<dbReference type="EMBL" id="JAACJO010000010">
    <property type="protein sequence ID" value="KAF5353251.1"/>
    <property type="molecule type" value="Genomic_DNA"/>
</dbReference>
<feature type="compositionally biased region" description="Polar residues" evidence="6">
    <location>
        <begin position="1235"/>
        <end position="1276"/>
    </location>
</feature>
<dbReference type="PANTHER" id="PTHR47349:SF1">
    <property type="entry name" value="AER328WP"/>
    <property type="match status" value="1"/>
</dbReference>
<protein>
    <recommendedName>
        <fullName evidence="7">YMC020W-like alpha/beta hydrolase domain-containing protein</fullName>
    </recommendedName>
</protein>
<feature type="domain" description="YMC020W-like alpha/beta hydrolase" evidence="7">
    <location>
        <begin position="1549"/>
        <end position="1653"/>
    </location>
</feature>
<feature type="compositionally biased region" description="Polar residues" evidence="6">
    <location>
        <begin position="695"/>
        <end position="717"/>
    </location>
</feature>
<dbReference type="OrthoDB" id="5598028at2759"/>
<feature type="region of interest" description="Disordered" evidence="6">
    <location>
        <begin position="422"/>
        <end position="603"/>
    </location>
</feature>
<feature type="compositionally biased region" description="Low complexity" evidence="6">
    <location>
        <begin position="735"/>
        <end position="745"/>
    </location>
</feature>
<reference evidence="8 9" key="1">
    <citation type="journal article" date="2020" name="ISME J.">
        <title>Uncovering the hidden diversity of litter-decomposition mechanisms in mushroom-forming fungi.</title>
        <authorList>
            <person name="Floudas D."/>
            <person name="Bentzer J."/>
            <person name="Ahren D."/>
            <person name="Johansson T."/>
            <person name="Persson P."/>
            <person name="Tunlid A."/>
        </authorList>
    </citation>
    <scope>NUCLEOTIDE SEQUENCE [LARGE SCALE GENOMIC DNA]</scope>
    <source>
        <strain evidence="8 9">CBS 146.42</strain>
    </source>
</reference>
<dbReference type="GO" id="GO:0004185">
    <property type="term" value="F:serine-type carboxypeptidase activity"/>
    <property type="evidence" value="ECO:0007669"/>
    <property type="project" value="InterPro"/>
</dbReference>
<keyword evidence="3" id="KW-0645">Protease</keyword>
<organism evidence="8 9">
    <name type="scientific">Leucocoprinus leucothites</name>
    <dbReference type="NCBI Taxonomy" id="201217"/>
    <lineage>
        <taxon>Eukaryota</taxon>
        <taxon>Fungi</taxon>
        <taxon>Dikarya</taxon>
        <taxon>Basidiomycota</taxon>
        <taxon>Agaricomycotina</taxon>
        <taxon>Agaricomycetes</taxon>
        <taxon>Agaricomycetidae</taxon>
        <taxon>Agaricales</taxon>
        <taxon>Agaricineae</taxon>
        <taxon>Agaricaceae</taxon>
        <taxon>Leucocoprinus</taxon>
    </lineage>
</organism>
<gene>
    <name evidence="8" type="ORF">D9756_007776</name>
</gene>
<feature type="compositionally biased region" description="Low complexity" evidence="6">
    <location>
        <begin position="982"/>
        <end position="993"/>
    </location>
</feature>
<feature type="region of interest" description="Disordered" evidence="6">
    <location>
        <begin position="344"/>
        <end position="370"/>
    </location>
</feature>
<feature type="compositionally biased region" description="Polar residues" evidence="6">
    <location>
        <begin position="1069"/>
        <end position="1092"/>
    </location>
</feature>
<keyword evidence="5" id="KW-0325">Glycoprotein</keyword>
<feature type="domain" description="YMC020W-like alpha/beta hydrolase" evidence="7">
    <location>
        <begin position="1680"/>
        <end position="1882"/>
    </location>
</feature>
<feature type="compositionally biased region" description="Polar residues" evidence="6">
    <location>
        <begin position="344"/>
        <end position="363"/>
    </location>
</feature>
<dbReference type="InterPro" id="IPR058933">
    <property type="entry name" value="YMC020W-like_ab_hydrolase"/>
</dbReference>
<feature type="compositionally biased region" description="Low complexity" evidence="6">
    <location>
        <begin position="543"/>
        <end position="564"/>
    </location>
</feature>
<dbReference type="Pfam" id="PF26147">
    <property type="entry name" value="AB_HYDROLASE_YMC0-YMC35"/>
    <property type="match status" value="2"/>
</dbReference>
<feature type="compositionally biased region" description="Basic and acidic residues" evidence="6">
    <location>
        <begin position="683"/>
        <end position="692"/>
    </location>
</feature>
<evidence type="ECO:0000256" key="2">
    <source>
        <dbReference type="ARBA" id="ARBA00022645"/>
    </source>
</evidence>
<accession>A0A8H5D5T8</accession>
<dbReference type="Pfam" id="PF00450">
    <property type="entry name" value="Peptidase_S10"/>
    <property type="match status" value="1"/>
</dbReference>
<feature type="compositionally biased region" description="Low complexity" evidence="6">
    <location>
        <begin position="1281"/>
        <end position="1334"/>
    </location>
</feature>
<dbReference type="InterPro" id="IPR001563">
    <property type="entry name" value="Peptidase_S10"/>
</dbReference>
<feature type="region of interest" description="Disordered" evidence="6">
    <location>
        <begin position="1464"/>
        <end position="1492"/>
    </location>
</feature>
<dbReference type="PANTHER" id="PTHR47349">
    <property type="entry name" value="CHROMOSOME 8, WHOLE GENOME SHOTGUN SEQUENCE"/>
    <property type="match status" value="1"/>
</dbReference>
<comment type="caution">
    <text evidence="8">The sequence shown here is derived from an EMBL/GenBank/DDBJ whole genome shotgun (WGS) entry which is preliminary data.</text>
</comment>
<feature type="compositionally biased region" description="Polar residues" evidence="6">
    <location>
        <begin position="525"/>
        <end position="541"/>
    </location>
</feature>
<feature type="compositionally biased region" description="Basic and acidic residues" evidence="6">
    <location>
        <begin position="867"/>
        <end position="879"/>
    </location>
</feature>
<feature type="compositionally biased region" description="Polar residues" evidence="6">
    <location>
        <begin position="795"/>
        <end position="815"/>
    </location>
</feature>
<keyword evidence="2" id="KW-0121">Carboxypeptidase</keyword>
<feature type="compositionally biased region" description="Polar residues" evidence="6">
    <location>
        <begin position="775"/>
        <end position="786"/>
    </location>
</feature>
<feature type="compositionally biased region" description="Basic and acidic residues" evidence="6">
    <location>
        <begin position="1094"/>
        <end position="1105"/>
    </location>
</feature>
<dbReference type="InterPro" id="IPR058934">
    <property type="entry name" value="YMC020W-like"/>
</dbReference>
<proteinExistence type="inferred from homology"/>
<name>A0A8H5D5T8_9AGAR</name>
<feature type="compositionally biased region" description="Low complexity" evidence="6">
    <location>
        <begin position="1190"/>
        <end position="1199"/>
    </location>
</feature>
<feature type="compositionally biased region" description="Low complexity" evidence="6">
    <location>
        <begin position="1218"/>
        <end position="1229"/>
    </location>
</feature>
<feature type="region of interest" description="Disordered" evidence="6">
    <location>
        <begin position="1147"/>
        <end position="1348"/>
    </location>
</feature>
<feature type="compositionally biased region" description="Low complexity" evidence="6">
    <location>
        <begin position="578"/>
        <end position="597"/>
    </location>
</feature>